<dbReference type="Proteomes" id="UP000515154">
    <property type="component" value="Unplaced"/>
</dbReference>
<evidence type="ECO:0000313" key="3">
    <source>
        <dbReference type="RefSeq" id="XP_029654485.1"/>
    </source>
</evidence>
<dbReference type="Pfam" id="PF09755">
    <property type="entry name" value="DUF2046"/>
    <property type="match status" value="1"/>
</dbReference>
<protein>
    <submittedName>
        <fullName evidence="3">Coiled-coil domain-containing protein 6-like</fullName>
    </submittedName>
</protein>
<reference evidence="3" key="1">
    <citation type="submission" date="2025-08" db="UniProtKB">
        <authorList>
            <consortium name="RefSeq"/>
        </authorList>
    </citation>
    <scope>IDENTIFICATION</scope>
</reference>
<keyword evidence="2" id="KW-1185">Reference proteome</keyword>
<feature type="coiled-coil region" evidence="1">
    <location>
        <begin position="111"/>
        <end position="218"/>
    </location>
</feature>
<name>A0A6P7TX28_9MOLL</name>
<dbReference type="InterPro" id="IPR019152">
    <property type="entry name" value="DUF2046"/>
</dbReference>
<proteinExistence type="predicted"/>
<evidence type="ECO:0000256" key="1">
    <source>
        <dbReference type="SAM" id="Coils"/>
    </source>
</evidence>
<gene>
    <name evidence="3" type="primary">LOC115227920</name>
</gene>
<sequence length="225" mass="26643">MSMQPNHTPCESDRMSIIDSTSEVGESDASSIDAASFRRIQTSQLSREQLIRELDTMYVLCTQYKSEANSYKMLCKNLREENKMWRKNSVDIQARAEQEGEFISNTLMRKIQDLKKDQEKISIQYEMEEERLTNELTRKIEKIRQEKKELEETLVKEHNNHVNILQRHIRSLEAQAAVKESALDKLRRDKIDLENVLENEQEALVNKLCRRIDRLETEKKYYKEG</sequence>
<organism evidence="2 3">
    <name type="scientific">Octopus sinensis</name>
    <name type="common">East Asian common octopus</name>
    <dbReference type="NCBI Taxonomy" id="2607531"/>
    <lineage>
        <taxon>Eukaryota</taxon>
        <taxon>Metazoa</taxon>
        <taxon>Spiralia</taxon>
        <taxon>Lophotrochozoa</taxon>
        <taxon>Mollusca</taxon>
        <taxon>Cephalopoda</taxon>
        <taxon>Coleoidea</taxon>
        <taxon>Octopodiformes</taxon>
        <taxon>Octopoda</taxon>
        <taxon>Incirrata</taxon>
        <taxon>Octopodidae</taxon>
        <taxon>Octopus</taxon>
    </lineage>
</organism>
<keyword evidence="1" id="KW-0175">Coiled coil</keyword>
<dbReference type="RefSeq" id="XP_029654485.1">
    <property type="nucleotide sequence ID" value="XM_029798625.1"/>
</dbReference>
<accession>A0A6P7TX28</accession>
<dbReference type="PANTHER" id="PTHR15276">
    <property type="entry name" value="H4 D10S170 PROTEIN-RELATED"/>
    <property type="match status" value="1"/>
</dbReference>
<evidence type="ECO:0000313" key="2">
    <source>
        <dbReference type="Proteomes" id="UP000515154"/>
    </source>
</evidence>
<dbReference type="KEGG" id="osn:115227920"/>
<dbReference type="AlphaFoldDB" id="A0A6P7TX28"/>
<dbReference type="PANTHER" id="PTHR15276:SF0">
    <property type="entry name" value="COILED-COIL DOMAIN-CONTAINING PROTEIN 6"/>
    <property type="match status" value="1"/>
</dbReference>